<dbReference type="CDD" id="cd02603">
    <property type="entry name" value="HAD_sEH-N_like"/>
    <property type="match status" value="1"/>
</dbReference>
<gene>
    <name evidence="1" type="ORF">Rsw2DRAFT_0174</name>
</gene>
<dbReference type="EMBL" id="ACYY01000001">
    <property type="protein sequence ID" value="EEW26939.1"/>
    <property type="molecule type" value="Genomic_DNA"/>
</dbReference>
<dbReference type="Gene3D" id="1.10.150.240">
    <property type="entry name" value="Putative phosphatase, domain 2"/>
    <property type="match status" value="1"/>
</dbReference>
<proteinExistence type="predicted"/>
<dbReference type="InterPro" id="IPR023214">
    <property type="entry name" value="HAD_sf"/>
</dbReference>
<dbReference type="NCBIfam" id="TIGR01509">
    <property type="entry name" value="HAD-SF-IA-v3"/>
    <property type="match status" value="1"/>
</dbReference>
<reference evidence="1 2" key="1">
    <citation type="submission" date="2009-08" db="EMBL/GenBank/DDBJ databases">
        <title>The draft genome of Rhodobacter sp. SW2.</title>
        <authorList>
            <consortium name="US DOE Joint Genome Institute (JGI-PGF)"/>
            <person name="Lucas S."/>
            <person name="Copeland A."/>
            <person name="Lapidus A."/>
            <person name="Glavina del Rio T."/>
            <person name="Tice H."/>
            <person name="Bruce D."/>
            <person name="Goodwin L."/>
            <person name="Pitluck S."/>
            <person name="Larimer F."/>
            <person name="Land M.L."/>
            <person name="Hauser L."/>
            <person name="Emerson D."/>
        </authorList>
    </citation>
    <scope>NUCLEOTIDE SEQUENCE [LARGE SCALE GENOMIC DNA]</scope>
    <source>
        <strain evidence="1 2">SW2</strain>
    </source>
</reference>
<organism evidence="1 2">
    <name type="scientific">Rhodobacter ferrooxidans</name>
    <dbReference type="NCBI Taxonomy" id="371731"/>
    <lineage>
        <taxon>Bacteria</taxon>
        <taxon>Pseudomonadati</taxon>
        <taxon>Pseudomonadota</taxon>
        <taxon>Alphaproteobacteria</taxon>
        <taxon>Rhodobacterales</taxon>
        <taxon>Rhodobacter group</taxon>
        <taxon>Rhodobacter</taxon>
    </lineage>
</organism>
<evidence type="ECO:0000313" key="1">
    <source>
        <dbReference type="EMBL" id="EEW26939.1"/>
    </source>
</evidence>
<dbReference type="Gene3D" id="3.40.50.1000">
    <property type="entry name" value="HAD superfamily/HAD-like"/>
    <property type="match status" value="1"/>
</dbReference>
<dbReference type="eggNOG" id="COG1011">
    <property type="taxonomic scope" value="Bacteria"/>
</dbReference>
<keyword evidence="1" id="KW-0378">Hydrolase</keyword>
<dbReference type="STRING" id="371731.Rsw2DRAFT_0174"/>
<dbReference type="AlphaFoldDB" id="C8RWJ6"/>
<dbReference type="PRINTS" id="PR00413">
    <property type="entry name" value="HADHALOGNASE"/>
</dbReference>
<evidence type="ECO:0000313" key="2">
    <source>
        <dbReference type="Proteomes" id="UP000010121"/>
    </source>
</evidence>
<dbReference type="Pfam" id="PF00702">
    <property type="entry name" value="Hydrolase"/>
    <property type="match status" value="1"/>
</dbReference>
<dbReference type="SUPFAM" id="SSF56784">
    <property type="entry name" value="HAD-like"/>
    <property type="match status" value="1"/>
</dbReference>
<dbReference type="InterPro" id="IPR006439">
    <property type="entry name" value="HAD-SF_hydro_IA"/>
</dbReference>
<accession>C8RWJ6</accession>
<dbReference type="GO" id="GO:0016787">
    <property type="term" value="F:hydrolase activity"/>
    <property type="evidence" value="ECO:0007669"/>
    <property type="project" value="UniProtKB-KW"/>
</dbReference>
<protein>
    <submittedName>
        <fullName evidence="1">HAD-superfamily hydrolase, subfamily IA, variant 3</fullName>
    </submittedName>
</protein>
<sequence length="207" mass="22668">MKPEAVVFDIGNVLLEWNPERFYDASIGPDRRRALFAEVDLAGMNEGVDLGAPFAASVQALAAANPKWAAEVMLWQDHWIDMASPPIPATIALLRALRAKGVPVFALTNFGRETFAFAQTRYDFLNEFDQAWVSGILRLVKPDPAIYAVLEAECGVAPERLFFTDDRAENIAAAGRRGWQTHHFTSAPGLAQALVSAGLLTESEARP</sequence>
<keyword evidence="2" id="KW-1185">Reference proteome</keyword>
<dbReference type="RefSeq" id="WP_008027092.1">
    <property type="nucleotide sequence ID" value="NZ_ACYY01000001.1"/>
</dbReference>
<dbReference type="InterPro" id="IPR023198">
    <property type="entry name" value="PGP-like_dom2"/>
</dbReference>
<dbReference type="SFLD" id="SFLDS00003">
    <property type="entry name" value="Haloacid_Dehalogenase"/>
    <property type="match status" value="1"/>
</dbReference>
<dbReference type="PANTHER" id="PTHR43611:SF3">
    <property type="entry name" value="FLAVIN MONONUCLEOTIDE HYDROLASE 1, CHLOROPLATIC"/>
    <property type="match status" value="1"/>
</dbReference>
<comment type="caution">
    <text evidence="1">The sequence shown here is derived from an EMBL/GenBank/DDBJ whole genome shotgun (WGS) entry which is preliminary data.</text>
</comment>
<dbReference type="InterPro" id="IPR036412">
    <property type="entry name" value="HAD-like_sf"/>
</dbReference>
<dbReference type="OrthoDB" id="9807742at2"/>
<dbReference type="Proteomes" id="UP000010121">
    <property type="component" value="Unassembled WGS sequence"/>
</dbReference>
<name>C8RWJ6_9RHOB</name>
<dbReference type="PANTHER" id="PTHR43611">
    <property type="entry name" value="ALPHA-D-GLUCOSE 1-PHOSPHATE PHOSPHATASE"/>
    <property type="match status" value="1"/>
</dbReference>
<dbReference type="SFLD" id="SFLDG01129">
    <property type="entry name" value="C1.5:_HAD__Beta-PGM__Phosphata"/>
    <property type="match status" value="1"/>
</dbReference>